<dbReference type="PANTHER" id="PTHR43785:SF12">
    <property type="entry name" value="TYPE-1 GLUTAMINE SYNTHETASE 2"/>
    <property type="match status" value="1"/>
</dbReference>
<dbReference type="PROSITE" id="PS51987">
    <property type="entry name" value="GS_CATALYTIC"/>
    <property type="match status" value="1"/>
</dbReference>
<dbReference type="GO" id="GO:0006542">
    <property type="term" value="P:glutamine biosynthetic process"/>
    <property type="evidence" value="ECO:0007669"/>
    <property type="project" value="InterPro"/>
</dbReference>
<feature type="region of interest" description="Disordered" evidence="8">
    <location>
        <begin position="1"/>
        <end position="20"/>
    </location>
</feature>
<gene>
    <name evidence="10" type="ORF">A0O28_0110480</name>
</gene>
<keyword evidence="11" id="KW-1185">Reference proteome</keyword>
<feature type="compositionally biased region" description="Polar residues" evidence="8">
    <location>
        <begin position="1"/>
        <end position="12"/>
    </location>
</feature>
<dbReference type="PANTHER" id="PTHR43785">
    <property type="entry name" value="GAMMA-GLUTAMYLPUTRESCINE SYNTHETASE"/>
    <property type="match status" value="1"/>
</dbReference>
<dbReference type="Gene3D" id="3.30.590.10">
    <property type="entry name" value="Glutamine synthetase/guanido kinase, catalytic domain"/>
    <property type="match status" value="1"/>
</dbReference>
<dbReference type="AlphaFoldDB" id="A0A1T3C5I1"/>
<name>A0A1T3C5I1_9HYPO</name>
<dbReference type="GO" id="GO:0004356">
    <property type="term" value="F:glutamine synthetase activity"/>
    <property type="evidence" value="ECO:0007669"/>
    <property type="project" value="InterPro"/>
</dbReference>
<evidence type="ECO:0000256" key="4">
    <source>
        <dbReference type="ARBA" id="ARBA00022741"/>
    </source>
</evidence>
<comment type="similarity">
    <text evidence="1 6 7">Belongs to the glutamine synthetase family.</text>
</comment>
<dbReference type="SUPFAM" id="SSF55931">
    <property type="entry name" value="Glutamine synthetase/guanido kinase"/>
    <property type="match status" value="1"/>
</dbReference>
<evidence type="ECO:0000313" key="10">
    <source>
        <dbReference type="EMBL" id="OPB36271.1"/>
    </source>
</evidence>
<organism evidence="10 11">
    <name type="scientific">Trichoderma guizhouense</name>
    <dbReference type="NCBI Taxonomy" id="1491466"/>
    <lineage>
        <taxon>Eukaryota</taxon>
        <taxon>Fungi</taxon>
        <taxon>Dikarya</taxon>
        <taxon>Ascomycota</taxon>
        <taxon>Pezizomycotina</taxon>
        <taxon>Sordariomycetes</taxon>
        <taxon>Hypocreomycetidae</taxon>
        <taxon>Hypocreales</taxon>
        <taxon>Hypocreaceae</taxon>
        <taxon>Trichoderma</taxon>
    </lineage>
</organism>
<evidence type="ECO:0000313" key="11">
    <source>
        <dbReference type="Proteomes" id="UP000191004"/>
    </source>
</evidence>
<reference evidence="10 11" key="1">
    <citation type="submission" date="2016-04" db="EMBL/GenBank/DDBJ databases">
        <title>Multiple horizontal gene transfer events from other fungi enriched the ability of the initially mycotrophic fungus Trichoderma (Ascomycota) to feed on dead plant biomass.</title>
        <authorList>
            <person name="Atanasova L."/>
            <person name="Chenthamara K."/>
            <person name="Zhang J."/>
            <person name="Grujic M."/>
            <person name="Henrissat B."/>
            <person name="Kuo A."/>
            <person name="Aertz A."/>
            <person name="Salamov A."/>
            <person name="Lipzen A."/>
            <person name="Labutti K."/>
            <person name="Barry K."/>
            <person name="Miao Y."/>
            <person name="Rahimi M.J."/>
            <person name="Shen Q."/>
            <person name="Grigoriev I.V."/>
            <person name="Kubicek C.P."/>
            <person name="Druzhinina I.S."/>
        </authorList>
    </citation>
    <scope>NUCLEOTIDE SEQUENCE [LARGE SCALE GENOMIC DNA]</scope>
    <source>
        <strain evidence="10 11">NJAU 4742</strain>
    </source>
</reference>
<keyword evidence="3" id="KW-0436">Ligase</keyword>
<evidence type="ECO:0000256" key="7">
    <source>
        <dbReference type="RuleBase" id="RU000384"/>
    </source>
</evidence>
<dbReference type="GO" id="GO:0005524">
    <property type="term" value="F:ATP binding"/>
    <property type="evidence" value="ECO:0007669"/>
    <property type="project" value="UniProtKB-KW"/>
</dbReference>
<dbReference type="GO" id="GO:0006576">
    <property type="term" value="P:biogenic amine metabolic process"/>
    <property type="evidence" value="ECO:0007669"/>
    <property type="project" value="UniProtKB-ARBA"/>
</dbReference>
<dbReference type="InterPro" id="IPR014746">
    <property type="entry name" value="Gln_synth/guanido_kin_cat_dom"/>
</dbReference>
<dbReference type="Pfam" id="PF00120">
    <property type="entry name" value="Gln-synt_C"/>
    <property type="match status" value="1"/>
</dbReference>
<evidence type="ECO:0000259" key="9">
    <source>
        <dbReference type="PROSITE" id="PS51987"/>
    </source>
</evidence>
<comment type="caution">
    <text evidence="10">The sequence shown here is derived from an EMBL/GenBank/DDBJ whole genome shotgun (WGS) entry which is preliminary data.</text>
</comment>
<evidence type="ECO:0000256" key="6">
    <source>
        <dbReference type="PROSITE-ProRule" id="PRU01331"/>
    </source>
</evidence>
<dbReference type="InterPro" id="IPR008146">
    <property type="entry name" value="Gln_synth_cat_dom"/>
</dbReference>
<dbReference type="OrthoDB" id="77835at2759"/>
<keyword evidence="5" id="KW-0067">ATP-binding</keyword>
<dbReference type="FunFam" id="3.30.590.10:FF:000005">
    <property type="entry name" value="Probable glutamine synthetase"/>
    <property type="match status" value="1"/>
</dbReference>
<protein>
    <recommendedName>
        <fullName evidence="2">Glutamine synthetase</fullName>
    </recommendedName>
</protein>
<evidence type="ECO:0000256" key="8">
    <source>
        <dbReference type="SAM" id="MobiDB-lite"/>
    </source>
</evidence>
<proteinExistence type="inferred from homology"/>
<dbReference type="EMBL" id="LVVK01000026">
    <property type="protein sequence ID" value="OPB36271.1"/>
    <property type="molecule type" value="Genomic_DNA"/>
</dbReference>
<dbReference type="Gene3D" id="3.10.20.70">
    <property type="entry name" value="Glutamine synthetase, N-terminal domain"/>
    <property type="match status" value="1"/>
</dbReference>
<feature type="domain" description="GS catalytic" evidence="9">
    <location>
        <begin position="139"/>
        <end position="500"/>
    </location>
</feature>
<evidence type="ECO:0000256" key="3">
    <source>
        <dbReference type="ARBA" id="ARBA00022598"/>
    </source>
</evidence>
<dbReference type="InterPro" id="IPR036651">
    <property type="entry name" value="Gln_synt_N_sf"/>
</dbReference>
<sequence>MSPQESLKNHNQPPMDGLVNGVEDEDATISQFKRLLASDTKVKVAGIDCDGILRGKIMNKSKFLSSLKGGFGMSSAIFGWDMHDLLYSEESNLTSAKTGYADFNAVVDLESMRRLPFEDNIPFFLLRFFLAEQSVVADGRGLVRSLTDSMAASGFQGMAGVELEFMNFQTPSEDGYNAPHGRQNLAAYLSSNTPQSLRPVTAGNFGYSVSRPILAKRYFHDIFDQSLQANCPVEGWHTESGPCVYEAALAVSPVAQMADNVSIFKLVCKSLGVEHGITPCFMAKPLHGLPGNSGHIHVSLTDLQGHNLFARDTPDPNPKWPDLTHLSDIGRQFLAGIITALPDIMPLLAPNINSYKRLVENYWAPVNVSWGFEDRLSSIRLVAPPSCKPGATRFEIRVPGADIHPHYALSAIFNAGMRGIKQQLEIPIPPEASRPEDQPAERLPNSLGSALERFSAKGSVAREIMGDEFVDFFALSRRHELRVWREAVTDWEFNRYIETA</sequence>
<keyword evidence="4" id="KW-0547">Nucleotide-binding</keyword>
<evidence type="ECO:0000256" key="2">
    <source>
        <dbReference type="ARBA" id="ARBA00021364"/>
    </source>
</evidence>
<accession>A0A1T3C5I1</accession>
<evidence type="ECO:0000256" key="5">
    <source>
        <dbReference type="ARBA" id="ARBA00022840"/>
    </source>
</evidence>
<dbReference type="Proteomes" id="UP000191004">
    <property type="component" value="Unassembled WGS sequence"/>
</dbReference>
<evidence type="ECO:0000256" key="1">
    <source>
        <dbReference type="ARBA" id="ARBA00009897"/>
    </source>
</evidence>
<dbReference type="SMART" id="SM01230">
    <property type="entry name" value="Gln-synt_C"/>
    <property type="match status" value="1"/>
</dbReference>